<comment type="caution">
    <text evidence="1">The sequence shown here is derived from an EMBL/GenBank/DDBJ whole genome shotgun (WGS) entry which is preliminary data.</text>
</comment>
<reference evidence="2" key="1">
    <citation type="journal article" date="2019" name="Int. J. Syst. Evol. Microbiol.">
        <title>The Global Catalogue of Microorganisms (GCM) 10K type strain sequencing project: providing services to taxonomists for standard genome sequencing and annotation.</title>
        <authorList>
            <consortium name="The Broad Institute Genomics Platform"/>
            <consortium name="The Broad Institute Genome Sequencing Center for Infectious Disease"/>
            <person name="Wu L."/>
            <person name="Ma J."/>
        </authorList>
    </citation>
    <scope>NUCLEOTIDE SEQUENCE [LARGE SCALE GENOMIC DNA]</scope>
    <source>
        <strain evidence="2">CCUG 62793</strain>
    </source>
</reference>
<evidence type="ECO:0000313" key="1">
    <source>
        <dbReference type="EMBL" id="MFD2321917.1"/>
    </source>
</evidence>
<organism evidence="1 2">
    <name type="scientific">Delftia deserti</name>
    <dbReference type="NCBI Taxonomy" id="1651218"/>
    <lineage>
        <taxon>Bacteria</taxon>
        <taxon>Pseudomonadati</taxon>
        <taxon>Pseudomonadota</taxon>
        <taxon>Betaproteobacteria</taxon>
        <taxon>Burkholderiales</taxon>
        <taxon>Comamonadaceae</taxon>
        <taxon>Delftia</taxon>
    </lineage>
</organism>
<dbReference type="EMBL" id="JBHUIG010000031">
    <property type="protein sequence ID" value="MFD2321917.1"/>
    <property type="molecule type" value="Genomic_DNA"/>
</dbReference>
<name>A0ABW5EUX9_9BURK</name>
<protein>
    <submittedName>
        <fullName evidence="1">Uncharacterized protein</fullName>
    </submittedName>
</protein>
<accession>A0ABW5EUX9</accession>
<sequence>MKTEHIGPTATLAAAILSKLEPEHHHFTREILASAFEDAYLALMDGIQRVDRLQDEAKAQQMARIREESNQR</sequence>
<dbReference type="RefSeq" id="WP_212645707.1">
    <property type="nucleotide sequence ID" value="NZ_JBHSIH010000001.1"/>
</dbReference>
<dbReference type="Proteomes" id="UP001597287">
    <property type="component" value="Unassembled WGS sequence"/>
</dbReference>
<evidence type="ECO:0000313" key="2">
    <source>
        <dbReference type="Proteomes" id="UP001597287"/>
    </source>
</evidence>
<gene>
    <name evidence="1" type="ORF">ACFSPV_24860</name>
</gene>
<proteinExistence type="predicted"/>
<keyword evidence="2" id="KW-1185">Reference proteome</keyword>